<feature type="domain" description="Mechanosensitive ion channel MscS C-terminal" evidence="9">
    <location>
        <begin position="246"/>
        <end position="329"/>
    </location>
</feature>
<dbReference type="Gene3D" id="3.30.70.100">
    <property type="match status" value="1"/>
</dbReference>
<evidence type="ECO:0000256" key="3">
    <source>
        <dbReference type="ARBA" id="ARBA00022475"/>
    </source>
</evidence>
<dbReference type="PROSITE" id="PS01246">
    <property type="entry name" value="UPF0003"/>
    <property type="match status" value="1"/>
</dbReference>
<name>A0A3D9HXY1_9PROT</name>
<dbReference type="Pfam" id="PF21088">
    <property type="entry name" value="MS_channel_1st"/>
    <property type="match status" value="1"/>
</dbReference>
<dbReference type="Pfam" id="PF00924">
    <property type="entry name" value="MS_channel_2nd"/>
    <property type="match status" value="1"/>
</dbReference>
<accession>A0A3D9HXY1</accession>
<evidence type="ECO:0000259" key="10">
    <source>
        <dbReference type="Pfam" id="PF21088"/>
    </source>
</evidence>
<evidence type="ECO:0000256" key="5">
    <source>
        <dbReference type="ARBA" id="ARBA00022989"/>
    </source>
</evidence>
<keyword evidence="5 7" id="KW-1133">Transmembrane helix</keyword>
<feature type="transmembrane region" description="Helical" evidence="7">
    <location>
        <begin position="6"/>
        <end position="25"/>
    </location>
</feature>
<evidence type="ECO:0000313" key="11">
    <source>
        <dbReference type="EMBL" id="RED54275.1"/>
    </source>
</evidence>
<dbReference type="Gene3D" id="2.30.30.60">
    <property type="match status" value="1"/>
</dbReference>
<dbReference type="PANTHER" id="PTHR43634">
    <property type="entry name" value="OW CONDUCTANCE MECHANOSENSITIVE CHANNEL"/>
    <property type="match status" value="1"/>
</dbReference>
<dbReference type="GO" id="GO:0008381">
    <property type="term" value="F:mechanosensitive monoatomic ion channel activity"/>
    <property type="evidence" value="ECO:0007669"/>
    <property type="project" value="UniProtKB-ARBA"/>
</dbReference>
<dbReference type="SUPFAM" id="SSF50182">
    <property type="entry name" value="Sm-like ribonucleoproteins"/>
    <property type="match status" value="1"/>
</dbReference>
<feature type="domain" description="Mechanosensitive ion channel transmembrane helices 2/3" evidence="10">
    <location>
        <begin position="126"/>
        <end position="167"/>
    </location>
</feature>
<evidence type="ECO:0000256" key="4">
    <source>
        <dbReference type="ARBA" id="ARBA00022692"/>
    </source>
</evidence>
<dbReference type="InterPro" id="IPR006685">
    <property type="entry name" value="MscS_channel_2nd"/>
</dbReference>
<dbReference type="EMBL" id="QRDW01000001">
    <property type="protein sequence ID" value="RED54275.1"/>
    <property type="molecule type" value="Genomic_DNA"/>
</dbReference>
<dbReference type="InterPro" id="IPR011014">
    <property type="entry name" value="MscS_channel_TM-2"/>
</dbReference>
<protein>
    <submittedName>
        <fullName evidence="11">MscS family membrane protein</fullName>
    </submittedName>
</protein>
<dbReference type="InterPro" id="IPR049142">
    <property type="entry name" value="MS_channel_1st"/>
</dbReference>
<comment type="caution">
    <text evidence="11">The sequence shown here is derived from an EMBL/GenBank/DDBJ whole genome shotgun (WGS) entry which is preliminary data.</text>
</comment>
<gene>
    <name evidence="11" type="ORF">DFP90_1011078</name>
</gene>
<keyword evidence="3" id="KW-1003">Cell membrane</keyword>
<comment type="subcellular location">
    <subcellularLocation>
        <location evidence="1">Cell membrane</location>
        <topology evidence="1">Multi-pass membrane protein</topology>
    </subcellularLocation>
</comment>
<dbReference type="InterPro" id="IPR049278">
    <property type="entry name" value="MS_channel_C"/>
</dbReference>
<feature type="domain" description="Mechanosensitive ion channel MscS" evidence="8">
    <location>
        <begin position="168"/>
        <end position="235"/>
    </location>
</feature>
<dbReference type="InterPro" id="IPR045042">
    <property type="entry name" value="YnaI-like"/>
</dbReference>
<dbReference type="InterPro" id="IPR010920">
    <property type="entry name" value="LSM_dom_sf"/>
</dbReference>
<evidence type="ECO:0000313" key="12">
    <source>
        <dbReference type="Proteomes" id="UP000256845"/>
    </source>
</evidence>
<sequence length="363" mass="40520">MGFDFGRVFTAIGIFLAFLFIRRIFSRLVLNRIARLTAKTKTEADDRIIRALKNPIRLVPIVFGLFLSFEYLQLEGDMSIIANNLIRTLVVFTLFWTLFRACNEFSYMLEKLDQVFPPALVDWLGKTLKVIVVIIGGATVLEIWGVNVGALIAGLGLFGVAVALGAQDLFKNLIAGILVIAENRFGVGDWVRVDGVVEGTVESIGFRSTRIRQFDKAPVFVPNTKLADNAVTNFSAMTHRRIYWMIGVEYRTTVEQLHQIRDGIDALITDNPDFAQPPEVSSFVRIDKFAASSIDIMLYCFTKTTNWGEWLEIKERLACDIKEVVEGAGSGFAFPSQSIYLESMPEGADTPEIFVPPEEAAKA</sequence>
<evidence type="ECO:0000256" key="7">
    <source>
        <dbReference type="SAM" id="Phobius"/>
    </source>
</evidence>
<keyword evidence="6 7" id="KW-0472">Membrane</keyword>
<reference evidence="11 12" key="1">
    <citation type="submission" date="2018-07" db="EMBL/GenBank/DDBJ databases">
        <title>Genomic Encyclopedia of Type Strains, Phase III (KMG-III): the genomes of soil and plant-associated and newly described type strains.</title>
        <authorList>
            <person name="Whitman W."/>
        </authorList>
    </citation>
    <scope>NUCLEOTIDE SEQUENCE [LARGE SCALE GENOMIC DNA]</scope>
    <source>
        <strain evidence="11 12">CECT 8488</strain>
    </source>
</reference>
<feature type="transmembrane region" description="Helical" evidence="7">
    <location>
        <begin position="120"/>
        <end position="138"/>
    </location>
</feature>
<feature type="transmembrane region" description="Helical" evidence="7">
    <location>
        <begin position="144"/>
        <end position="164"/>
    </location>
</feature>
<dbReference type="InterPro" id="IPR011066">
    <property type="entry name" value="MscS_channel_C_sf"/>
</dbReference>
<organism evidence="11 12">
    <name type="scientific">Aestuariispira insulae</name>
    <dbReference type="NCBI Taxonomy" id="1461337"/>
    <lineage>
        <taxon>Bacteria</taxon>
        <taxon>Pseudomonadati</taxon>
        <taxon>Pseudomonadota</taxon>
        <taxon>Alphaproteobacteria</taxon>
        <taxon>Rhodospirillales</taxon>
        <taxon>Kiloniellaceae</taxon>
        <taxon>Aestuariispira</taxon>
    </lineage>
</organism>
<comment type="similarity">
    <text evidence="2">Belongs to the MscS (TC 1.A.23) family.</text>
</comment>
<dbReference type="InterPro" id="IPR023408">
    <property type="entry name" value="MscS_beta-dom_sf"/>
</dbReference>
<keyword evidence="12" id="KW-1185">Reference proteome</keyword>
<evidence type="ECO:0000259" key="9">
    <source>
        <dbReference type="Pfam" id="PF21082"/>
    </source>
</evidence>
<proteinExistence type="inferred from homology"/>
<dbReference type="Gene3D" id="1.10.287.1260">
    <property type="match status" value="1"/>
</dbReference>
<evidence type="ECO:0000256" key="1">
    <source>
        <dbReference type="ARBA" id="ARBA00004651"/>
    </source>
</evidence>
<evidence type="ECO:0000256" key="2">
    <source>
        <dbReference type="ARBA" id="ARBA00008017"/>
    </source>
</evidence>
<dbReference type="Pfam" id="PF21082">
    <property type="entry name" value="MS_channel_3rd"/>
    <property type="match status" value="1"/>
</dbReference>
<evidence type="ECO:0000256" key="6">
    <source>
        <dbReference type="ARBA" id="ARBA00023136"/>
    </source>
</evidence>
<dbReference type="PANTHER" id="PTHR43634:SF2">
    <property type="entry name" value="LOW CONDUCTANCE MECHANOSENSITIVE CHANNEL YNAI"/>
    <property type="match status" value="1"/>
</dbReference>
<dbReference type="SUPFAM" id="SSF82689">
    <property type="entry name" value="Mechanosensitive channel protein MscS (YggB), C-terminal domain"/>
    <property type="match status" value="1"/>
</dbReference>
<dbReference type="AlphaFoldDB" id="A0A3D9HXY1"/>
<dbReference type="Proteomes" id="UP000256845">
    <property type="component" value="Unassembled WGS sequence"/>
</dbReference>
<dbReference type="InterPro" id="IPR006686">
    <property type="entry name" value="MscS_channel_CS"/>
</dbReference>
<keyword evidence="4 7" id="KW-0812">Transmembrane</keyword>
<feature type="transmembrane region" description="Helical" evidence="7">
    <location>
        <begin position="80"/>
        <end position="99"/>
    </location>
</feature>
<dbReference type="SUPFAM" id="SSF82861">
    <property type="entry name" value="Mechanosensitive channel protein MscS (YggB), transmembrane region"/>
    <property type="match status" value="1"/>
</dbReference>
<evidence type="ECO:0000259" key="8">
    <source>
        <dbReference type="Pfam" id="PF00924"/>
    </source>
</evidence>
<dbReference type="GO" id="GO:0005886">
    <property type="term" value="C:plasma membrane"/>
    <property type="evidence" value="ECO:0007669"/>
    <property type="project" value="UniProtKB-SubCell"/>
</dbReference>
<dbReference type="OrthoDB" id="9814206at2"/>